<reference evidence="1 2" key="1">
    <citation type="submission" date="2007-08" db="EMBL/GenBank/DDBJ databases">
        <title>Draft genome sequence of Clostridium leptum (DSM 753).</title>
        <authorList>
            <person name="Sudarsanam P."/>
            <person name="Ley R."/>
            <person name="Guruge J."/>
            <person name="Turnbaugh P.J."/>
            <person name="Mahowald M."/>
            <person name="Liep D."/>
            <person name="Gordon J."/>
        </authorList>
    </citation>
    <scope>NUCLEOTIDE SEQUENCE [LARGE SCALE GENOMIC DNA]</scope>
    <source>
        <strain evidence="1 2">DSM 753</strain>
    </source>
</reference>
<protein>
    <submittedName>
        <fullName evidence="1">Uncharacterized protein</fullName>
    </submittedName>
</protein>
<name>A7VVZ3_9FIRM</name>
<sequence length="37" mass="4399">MTADRRESEYRKKKSRTGIVLLSGKKGDSFRVKWRMP</sequence>
<gene>
    <name evidence="1" type="ORF">CLOLEP_02757</name>
</gene>
<accession>A7VVZ3</accession>
<dbReference type="HOGENOM" id="CLU_3342291_0_0_9"/>
<reference evidence="1 2" key="2">
    <citation type="submission" date="2007-08" db="EMBL/GenBank/DDBJ databases">
        <authorList>
            <person name="Fulton L."/>
            <person name="Clifton S."/>
            <person name="Fulton B."/>
            <person name="Xu J."/>
            <person name="Minx P."/>
            <person name="Pepin K.H."/>
            <person name="Johnson M."/>
            <person name="Thiruvilangam P."/>
            <person name="Bhonagiri V."/>
            <person name="Nash W.E."/>
            <person name="Wang C."/>
            <person name="Mardis E.R."/>
            <person name="Wilson R.K."/>
        </authorList>
    </citation>
    <scope>NUCLEOTIDE SEQUENCE [LARGE SCALE GENOMIC DNA]</scope>
    <source>
        <strain evidence="1 2">DSM 753</strain>
    </source>
</reference>
<dbReference type="EMBL" id="ABCB02000020">
    <property type="protein sequence ID" value="EDO59940.1"/>
    <property type="molecule type" value="Genomic_DNA"/>
</dbReference>
<evidence type="ECO:0000313" key="2">
    <source>
        <dbReference type="Proteomes" id="UP000003490"/>
    </source>
</evidence>
<evidence type="ECO:0000313" key="1">
    <source>
        <dbReference type="EMBL" id="EDO59940.1"/>
    </source>
</evidence>
<dbReference type="AlphaFoldDB" id="A7VVZ3"/>
<proteinExistence type="predicted"/>
<dbReference type="Proteomes" id="UP000003490">
    <property type="component" value="Unassembled WGS sequence"/>
</dbReference>
<comment type="caution">
    <text evidence="1">The sequence shown here is derived from an EMBL/GenBank/DDBJ whole genome shotgun (WGS) entry which is preliminary data.</text>
</comment>
<organism evidence="1 2">
    <name type="scientific">[Clostridium] leptum DSM 753</name>
    <dbReference type="NCBI Taxonomy" id="428125"/>
    <lineage>
        <taxon>Bacteria</taxon>
        <taxon>Bacillati</taxon>
        <taxon>Bacillota</taxon>
        <taxon>Clostridia</taxon>
        <taxon>Eubacteriales</taxon>
        <taxon>Oscillospiraceae</taxon>
        <taxon>Oscillospiraceae incertae sedis</taxon>
    </lineage>
</organism>